<comment type="caution">
    <text evidence="2">The sequence shown here is derived from an EMBL/GenBank/DDBJ whole genome shotgun (WGS) entry which is preliminary data.</text>
</comment>
<feature type="chain" id="PRO_5041288417" evidence="1">
    <location>
        <begin position="21"/>
        <end position="128"/>
    </location>
</feature>
<gene>
    <name evidence="2" type="ORF">CYNAS_LOCUS11986</name>
</gene>
<protein>
    <submittedName>
        <fullName evidence="2">Uncharacterized protein</fullName>
    </submittedName>
</protein>
<accession>A0AA36M6R8</accession>
<evidence type="ECO:0000313" key="3">
    <source>
        <dbReference type="Proteomes" id="UP001176961"/>
    </source>
</evidence>
<evidence type="ECO:0000313" key="2">
    <source>
        <dbReference type="EMBL" id="CAJ0600003.1"/>
    </source>
</evidence>
<proteinExistence type="predicted"/>
<reference evidence="2" key="1">
    <citation type="submission" date="2023-07" db="EMBL/GenBank/DDBJ databases">
        <authorList>
            <consortium name="CYATHOMIX"/>
        </authorList>
    </citation>
    <scope>NUCLEOTIDE SEQUENCE</scope>
    <source>
        <strain evidence="2">N/A</strain>
    </source>
</reference>
<keyword evidence="1" id="KW-0732">Signal</keyword>
<keyword evidence="3" id="KW-1185">Reference proteome</keyword>
<sequence length="128" mass="14664">MATKWLAFFLFFIQVDYLSCCVFDKVKEINIGNSYLDGFEDKNKCFAACYANKECYAVELYKKVNRCYLCTKGEITIDCADDRPECYVLQRDEAKALSKEEEKVSSEVGSILEGNKELVGTVYLNPRT</sequence>
<evidence type="ECO:0000256" key="1">
    <source>
        <dbReference type="SAM" id="SignalP"/>
    </source>
</evidence>
<feature type="signal peptide" evidence="1">
    <location>
        <begin position="1"/>
        <end position="20"/>
    </location>
</feature>
<name>A0AA36M6R8_CYLNA</name>
<organism evidence="2 3">
    <name type="scientific">Cylicocyclus nassatus</name>
    <name type="common">Nematode worm</name>
    <dbReference type="NCBI Taxonomy" id="53992"/>
    <lineage>
        <taxon>Eukaryota</taxon>
        <taxon>Metazoa</taxon>
        <taxon>Ecdysozoa</taxon>
        <taxon>Nematoda</taxon>
        <taxon>Chromadorea</taxon>
        <taxon>Rhabditida</taxon>
        <taxon>Rhabditina</taxon>
        <taxon>Rhabditomorpha</taxon>
        <taxon>Strongyloidea</taxon>
        <taxon>Strongylidae</taxon>
        <taxon>Cylicocyclus</taxon>
    </lineage>
</organism>
<dbReference type="EMBL" id="CATQJL010000223">
    <property type="protein sequence ID" value="CAJ0600003.1"/>
    <property type="molecule type" value="Genomic_DNA"/>
</dbReference>
<dbReference type="AlphaFoldDB" id="A0AA36M6R8"/>
<dbReference type="Proteomes" id="UP001176961">
    <property type="component" value="Unassembled WGS sequence"/>
</dbReference>